<name>A0A067QZF0_ZOONE</name>
<organism evidence="1 2">
    <name type="scientific">Zootermopsis nevadensis</name>
    <name type="common">Dampwood termite</name>
    <dbReference type="NCBI Taxonomy" id="136037"/>
    <lineage>
        <taxon>Eukaryota</taxon>
        <taxon>Metazoa</taxon>
        <taxon>Ecdysozoa</taxon>
        <taxon>Arthropoda</taxon>
        <taxon>Hexapoda</taxon>
        <taxon>Insecta</taxon>
        <taxon>Pterygota</taxon>
        <taxon>Neoptera</taxon>
        <taxon>Polyneoptera</taxon>
        <taxon>Dictyoptera</taxon>
        <taxon>Blattodea</taxon>
        <taxon>Blattoidea</taxon>
        <taxon>Termitoidae</taxon>
        <taxon>Termopsidae</taxon>
        <taxon>Zootermopsis</taxon>
    </lineage>
</organism>
<dbReference type="Proteomes" id="UP000027135">
    <property type="component" value="Unassembled WGS sequence"/>
</dbReference>
<protein>
    <submittedName>
        <fullName evidence="1">Uncharacterized protein</fullName>
    </submittedName>
</protein>
<dbReference type="AlphaFoldDB" id="A0A067QZF0"/>
<evidence type="ECO:0000313" key="1">
    <source>
        <dbReference type="EMBL" id="KDR14872.1"/>
    </source>
</evidence>
<keyword evidence="2" id="KW-1185">Reference proteome</keyword>
<proteinExistence type="predicted"/>
<dbReference type="EMBL" id="KK852857">
    <property type="protein sequence ID" value="KDR14872.1"/>
    <property type="molecule type" value="Genomic_DNA"/>
</dbReference>
<dbReference type="InParanoid" id="A0A067QZF0"/>
<sequence length="79" mass="8754">MVRNKLRSSMTPGGARGVQGLRVNLSSSSSLRRASRLNTISTSQGKSSCTVKIYNHTWSMPQEQDVRFICADALFYVQS</sequence>
<accession>A0A067QZF0</accession>
<gene>
    <name evidence="1" type="ORF">L798_11012</name>
</gene>
<evidence type="ECO:0000313" key="2">
    <source>
        <dbReference type="Proteomes" id="UP000027135"/>
    </source>
</evidence>
<reference evidence="1 2" key="1">
    <citation type="journal article" date="2014" name="Nat. Commun.">
        <title>Molecular traces of alternative social organization in a termite genome.</title>
        <authorList>
            <person name="Terrapon N."/>
            <person name="Li C."/>
            <person name="Robertson H.M."/>
            <person name="Ji L."/>
            <person name="Meng X."/>
            <person name="Booth W."/>
            <person name="Chen Z."/>
            <person name="Childers C.P."/>
            <person name="Glastad K.M."/>
            <person name="Gokhale K."/>
            <person name="Gowin J."/>
            <person name="Gronenberg W."/>
            <person name="Hermansen R.A."/>
            <person name="Hu H."/>
            <person name="Hunt B.G."/>
            <person name="Huylmans A.K."/>
            <person name="Khalil S.M."/>
            <person name="Mitchell R.D."/>
            <person name="Munoz-Torres M.C."/>
            <person name="Mustard J.A."/>
            <person name="Pan H."/>
            <person name="Reese J.T."/>
            <person name="Scharf M.E."/>
            <person name="Sun F."/>
            <person name="Vogel H."/>
            <person name="Xiao J."/>
            <person name="Yang W."/>
            <person name="Yang Z."/>
            <person name="Yang Z."/>
            <person name="Zhou J."/>
            <person name="Zhu J."/>
            <person name="Brent C.S."/>
            <person name="Elsik C.G."/>
            <person name="Goodisman M.A."/>
            <person name="Liberles D.A."/>
            <person name="Roe R.M."/>
            <person name="Vargo E.L."/>
            <person name="Vilcinskas A."/>
            <person name="Wang J."/>
            <person name="Bornberg-Bauer E."/>
            <person name="Korb J."/>
            <person name="Zhang G."/>
            <person name="Liebig J."/>
        </authorList>
    </citation>
    <scope>NUCLEOTIDE SEQUENCE [LARGE SCALE GENOMIC DNA]</scope>
    <source>
        <tissue evidence="1">Whole organism</tissue>
    </source>
</reference>